<dbReference type="Gene3D" id="2.40.70.10">
    <property type="entry name" value="Acid Proteases"/>
    <property type="match status" value="1"/>
</dbReference>
<proteinExistence type="inferred from homology"/>
<protein>
    <recommendedName>
        <fullName evidence="2">Peptidase A1 domain-containing protein</fullName>
    </recommendedName>
</protein>
<dbReference type="FunFam" id="2.40.70.10:FF:000013">
    <property type="entry name" value="Aspartyl protease AED1"/>
    <property type="match status" value="1"/>
</dbReference>
<evidence type="ECO:0000259" key="2">
    <source>
        <dbReference type="PROSITE" id="PS51767"/>
    </source>
</evidence>
<dbReference type="InterPro" id="IPR032799">
    <property type="entry name" value="TAXi_C"/>
</dbReference>
<comment type="similarity">
    <text evidence="1">Belongs to the peptidase A1 family.</text>
</comment>
<feature type="domain" description="Peptidase A1" evidence="2">
    <location>
        <begin position="1"/>
        <end position="143"/>
    </location>
</feature>
<dbReference type="InterPro" id="IPR033121">
    <property type="entry name" value="PEPTIDASE_A1"/>
</dbReference>
<name>A0A3P6CX37_BRACM</name>
<sequence>MIGISVGGRKLEIPPAVFSTPGAIIDSGTVVSRLPPKAYAALRSAFVAGMSQYPTAAGFLILDTCFDFTGYERVTLPRVSFTFSGGVVVDLGLPGILYSPTTSYYCLAFAGNDDDGKAAIFGNLQQQTLEVVFDGAGGRVGFAPNGCQ</sequence>
<dbReference type="InterPro" id="IPR021109">
    <property type="entry name" value="Peptidase_aspartic_dom_sf"/>
</dbReference>
<dbReference type="InterPro" id="IPR001461">
    <property type="entry name" value="Aspartic_peptidase_A1"/>
</dbReference>
<dbReference type="GO" id="GO:0006508">
    <property type="term" value="P:proteolysis"/>
    <property type="evidence" value="ECO:0007669"/>
    <property type="project" value="InterPro"/>
</dbReference>
<dbReference type="AlphaFoldDB" id="A0A3P6CX37"/>
<dbReference type="GO" id="GO:0004190">
    <property type="term" value="F:aspartic-type endopeptidase activity"/>
    <property type="evidence" value="ECO:0007669"/>
    <property type="project" value="InterPro"/>
</dbReference>
<dbReference type="PANTHER" id="PTHR13683:SF750">
    <property type="entry name" value="ASPARTYL PROTEASE AED1"/>
    <property type="match status" value="1"/>
</dbReference>
<organism evidence="3">
    <name type="scientific">Brassica campestris</name>
    <name type="common">Field mustard</name>
    <dbReference type="NCBI Taxonomy" id="3711"/>
    <lineage>
        <taxon>Eukaryota</taxon>
        <taxon>Viridiplantae</taxon>
        <taxon>Streptophyta</taxon>
        <taxon>Embryophyta</taxon>
        <taxon>Tracheophyta</taxon>
        <taxon>Spermatophyta</taxon>
        <taxon>Magnoliopsida</taxon>
        <taxon>eudicotyledons</taxon>
        <taxon>Gunneridae</taxon>
        <taxon>Pentapetalae</taxon>
        <taxon>rosids</taxon>
        <taxon>malvids</taxon>
        <taxon>Brassicales</taxon>
        <taxon>Brassicaceae</taxon>
        <taxon>Brassiceae</taxon>
        <taxon>Brassica</taxon>
    </lineage>
</organism>
<dbReference type="SUPFAM" id="SSF50630">
    <property type="entry name" value="Acid proteases"/>
    <property type="match status" value="1"/>
</dbReference>
<reference evidence="3" key="1">
    <citation type="submission" date="2018-11" db="EMBL/GenBank/DDBJ databases">
        <authorList>
            <consortium name="Genoscope - CEA"/>
            <person name="William W."/>
        </authorList>
    </citation>
    <scope>NUCLEOTIDE SEQUENCE</scope>
</reference>
<dbReference type="Pfam" id="PF14541">
    <property type="entry name" value="TAXi_C"/>
    <property type="match status" value="1"/>
</dbReference>
<dbReference type="PANTHER" id="PTHR13683">
    <property type="entry name" value="ASPARTYL PROTEASES"/>
    <property type="match status" value="1"/>
</dbReference>
<evidence type="ECO:0000256" key="1">
    <source>
        <dbReference type="ARBA" id="ARBA00007447"/>
    </source>
</evidence>
<accession>A0A3P6CX37</accession>
<evidence type="ECO:0000313" key="3">
    <source>
        <dbReference type="EMBL" id="VDD20136.1"/>
    </source>
</evidence>
<dbReference type="PROSITE" id="PS51767">
    <property type="entry name" value="PEPTIDASE_A1"/>
    <property type="match status" value="1"/>
</dbReference>
<dbReference type="EMBL" id="LR031577">
    <property type="protein sequence ID" value="VDD20136.1"/>
    <property type="molecule type" value="Genomic_DNA"/>
</dbReference>
<gene>
    <name evidence="3" type="ORF">BRAA10T44734Z</name>
</gene>